<dbReference type="EC" id="2.7.7.65" evidence="1"/>
<accession>A0A1X7GNV3</accession>
<dbReference type="SMART" id="SM00267">
    <property type="entry name" value="GGDEF"/>
    <property type="match status" value="1"/>
</dbReference>
<evidence type="ECO:0000259" key="4">
    <source>
        <dbReference type="PROSITE" id="PS50887"/>
    </source>
</evidence>
<dbReference type="EMBL" id="LT840185">
    <property type="protein sequence ID" value="SMF72398.1"/>
    <property type="molecule type" value="Genomic_DNA"/>
</dbReference>
<dbReference type="Pfam" id="PF00990">
    <property type="entry name" value="GGDEF"/>
    <property type="match status" value="1"/>
</dbReference>
<dbReference type="InterPro" id="IPR043128">
    <property type="entry name" value="Rev_trsase/Diguanyl_cyclase"/>
</dbReference>
<dbReference type="FunFam" id="3.30.70.270:FF:000001">
    <property type="entry name" value="Diguanylate cyclase domain protein"/>
    <property type="match status" value="1"/>
</dbReference>
<proteinExistence type="predicted"/>
<dbReference type="InterPro" id="IPR000160">
    <property type="entry name" value="GGDEF_dom"/>
</dbReference>
<dbReference type="STRING" id="941907.SAMN06295910_2018"/>
<evidence type="ECO:0000313" key="6">
    <source>
        <dbReference type="Proteomes" id="UP000192934"/>
    </source>
</evidence>
<comment type="catalytic activity">
    <reaction evidence="2">
        <text>2 GTP = 3',3'-c-di-GMP + 2 diphosphate</text>
        <dbReference type="Rhea" id="RHEA:24898"/>
        <dbReference type="ChEBI" id="CHEBI:33019"/>
        <dbReference type="ChEBI" id="CHEBI:37565"/>
        <dbReference type="ChEBI" id="CHEBI:58805"/>
        <dbReference type="EC" id="2.7.7.65"/>
    </reaction>
</comment>
<sequence length="347" mass="37998">MTLHQHPRPESAAPVPQFAPTADPFRIFREIGGFLQEHRLEPTPSNYLLVHQLITRTNAAAAAAVAAATGDGLRLTQGDADRIVAETGGAAPAVDDEKQKAEREEAARQMESFAAIVEKTRSDVEVYRQDLAESAAQLESVTDSAVLDKLIAITSSMIERTRKAERQLDEATEEANVLRGKLACASHEAQTDPLTGLPNRRAFEARYTELRAQGKDVSLALCDVDRFKGINDAHGHDVGDRVLKLFAKLLAGQCDKYLVARFGGEEFVILFQDMLAAEAMRIVDQARESIASRSLRVRDTHEVIGNVTFSAGVTEAMVAESAAHVLKRADRLLYRAKQRGRGRTEIG</sequence>
<evidence type="ECO:0000313" key="5">
    <source>
        <dbReference type="EMBL" id="SMF72398.1"/>
    </source>
</evidence>
<dbReference type="PANTHER" id="PTHR45138:SF9">
    <property type="entry name" value="DIGUANYLATE CYCLASE DGCM-RELATED"/>
    <property type="match status" value="1"/>
</dbReference>
<dbReference type="PROSITE" id="PS50887">
    <property type="entry name" value="GGDEF"/>
    <property type="match status" value="1"/>
</dbReference>
<dbReference type="InterPro" id="IPR029787">
    <property type="entry name" value="Nucleotide_cyclase"/>
</dbReference>
<dbReference type="CDD" id="cd01949">
    <property type="entry name" value="GGDEF"/>
    <property type="match status" value="1"/>
</dbReference>
<dbReference type="OrthoDB" id="9812260at2"/>
<dbReference type="GO" id="GO:1902201">
    <property type="term" value="P:negative regulation of bacterial-type flagellum-dependent cell motility"/>
    <property type="evidence" value="ECO:0007669"/>
    <property type="project" value="TreeGrafter"/>
</dbReference>
<reference evidence="5" key="1">
    <citation type="submission" date="2017-04" db="EMBL/GenBank/DDBJ databases">
        <authorList>
            <person name="Afonso C.L."/>
            <person name="Miller P.J."/>
            <person name="Scott M.A."/>
            <person name="Spackman E."/>
            <person name="Goraichik I."/>
            <person name="Dimitrov K.M."/>
            <person name="Suarez D.L."/>
            <person name="Swayne D.E."/>
        </authorList>
    </citation>
    <scope>NUCLEOTIDE SEQUENCE [LARGE SCALE GENOMIC DNA]</scope>
    <source>
        <strain evidence="5">Dd16</strain>
    </source>
</reference>
<dbReference type="Proteomes" id="UP000192934">
    <property type="component" value="Chromosome I"/>
</dbReference>
<dbReference type="InterPro" id="IPR050469">
    <property type="entry name" value="Diguanylate_Cyclase"/>
</dbReference>
<dbReference type="PANTHER" id="PTHR45138">
    <property type="entry name" value="REGULATORY COMPONENTS OF SENSORY TRANSDUCTION SYSTEM"/>
    <property type="match status" value="1"/>
</dbReference>
<evidence type="ECO:0000256" key="3">
    <source>
        <dbReference type="SAM" id="Coils"/>
    </source>
</evidence>
<dbReference type="RefSeq" id="WP_085218656.1">
    <property type="nucleotide sequence ID" value="NZ_LT840185.1"/>
</dbReference>
<protein>
    <recommendedName>
        <fullName evidence="1">diguanylate cyclase</fullName>
        <ecNumber evidence="1">2.7.7.65</ecNumber>
    </recommendedName>
</protein>
<feature type="coiled-coil region" evidence="3">
    <location>
        <begin position="154"/>
        <end position="188"/>
    </location>
</feature>
<dbReference type="SUPFAM" id="SSF55073">
    <property type="entry name" value="Nucleotide cyclase"/>
    <property type="match status" value="1"/>
</dbReference>
<dbReference type="GO" id="GO:0005886">
    <property type="term" value="C:plasma membrane"/>
    <property type="evidence" value="ECO:0007669"/>
    <property type="project" value="TreeGrafter"/>
</dbReference>
<dbReference type="AlphaFoldDB" id="A0A1X7GNV3"/>
<evidence type="ECO:0000256" key="1">
    <source>
        <dbReference type="ARBA" id="ARBA00012528"/>
    </source>
</evidence>
<name>A0A1X7GNV3_9SPHN</name>
<dbReference type="Gene3D" id="3.30.70.270">
    <property type="match status" value="1"/>
</dbReference>
<evidence type="ECO:0000256" key="2">
    <source>
        <dbReference type="ARBA" id="ARBA00034247"/>
    </source>
</evidence>
<dbReference type="GO" id="GO:0043709">
    <property type="term" value="P:cell adhesion involved in single-species biofilm formation"/>
    <property type="evidence" value="ECO:0007669"/>
    <property type="project" value="TreeGrafter"/>
</dbReference>
<dbReference type="GO" id="GO:0052621">
    <property type="term" value="F:diguanylate cyclase activity"/>
    <property type="evidence" value="ECO:0007669"/>
    <property type="project" value="UniProtKB-EC"/>
</dbReference>
<dbReference type="NCBIfam" id="TIGR00254">
    <property type="entry name" value="GGDEF"/>
    <property type="match status" value="1"/>
</dbReference>
<organism evidence="5 6">
    <name type="scientific">Allosphingosinicella indica</name>
    <dbReference type="NCBI Taxonomy" id="941907"/>
    <lineage>
        <taxon>Bacteria</taxon>
        <taxon>Pseudomonadati</taxon>
        <taxon>Pseudomonadota</taxon>
        <taxon>Alphaproteobacteria</taxon>
        <taxon>Sphingomonadales</taxon>
        <taxon>Sphingomonadaceae</taxon>
        <taxon>Allosphingosinicella</taxon>
    </lineage>
</organism>
<keyword evidence="3" id="KW-0175">Coiled coil</keyword>
<keyword evidence="6" id="KW-1185">Reference proteome</keyword>
<gene>
    <name evidence="5" type="ORF">SAMN06295910_2018</name>
</gene>
<feature type="domain" description="GGDEF" evidence="4">
    <location>
        <begin position="215"/>
        <end position="347"/>
    </location>
</feature>